<proteinExistence type="predicted"/>
<accession>A0ABQ3URH0</accession>
<keyword evidence="2" id="KW-0472">Membrane</keyword>
<feature type="compositionally biased region" description="Basic and acidic residues" evidence="1">
    <location>
        <begin position="113"/>
        <end position="122"/>
    </location>
</feature>
<protein>
    <recommendedName>
        <fullName evidence="5">SMODS and SLOG-associating 2TM effector domain-containing protein</fullName>
    </recommendedName>
</protein>
<feature type="region of interest" description="Disordered" evidence="1">
    <location>
        <begin position="99"/>
        <end position="122"/>
    </location>
</feature>
<keyword evidence="4" id="KW-1185">Reference proteome</keyword>
<organism evidence="3 4">
    <name type="scientific">Ktedonobacter robiniae</name>
    <dbReference type="NCBI Taxonomy" id="2778365"/>
    <lineage>
        <taxon>Bacteria</taxon>
        <taxon>Bacillati</taxon>
        <taxon>Chloroflexota</taxon>
        <taxon>Ktedonobacteria</taxon>
        <taxon>Ktedonobacterales</taxon>
        <taxon>Ktedonobacteraceae</taxon>
        <taxon>Ktedonobacter</taxon>
    </lineage>
</organism>
<reference evidence="3 4" key="1">
    <citation type="journal article" date="2021" name="Int. J. Syst. Evol. Microbiol.">
        <title>Reticulibacter mediterranei gen. nov., sp. nov., within the new family Reticulibacteraceae fam. nov., and Ktedonospora formicarum gen. nov., sp. nov., Ktedonobacter robiniae sp. nov., Dictyobacter formicarum sp. nov. and Dictyobacter arantiisoli sp. nov., belonging to the class Ktedonobacteria.</title>
        <authorList>
            <person name="Yabe S."/>
            <person name="Zheng Y."/>
            <person name="Wang C.M."/>
            <person name="Sakai Y."/>
            <person name="Abe K."/>
            <person name="Yokota A."/>
            <person name="Donadio S."/>
            <person name="Cavaletti L."/>
            <person name="Monciardini P."/>
        </authorList>
    </citation>
    <scope>NUCLEOTIDE SEQUENCE [LARGE SCALE GENOMIC DNA]</scope>
    <source>
        <strain evidence="3 4">SOSP1-30</strain>
    </source>
</reference>
<keyword evidence="2" id="KW-1133">Transmembrane helix</keyword>
<evidence type="ECO:0008006" key="5">
    <source>
        <dbReference type="Google" id="ProtNLM"/>
    </source>
</evidence>
<dbReference type="EMBL" id="BNJG01000001">
    <property type="protein sequence ID" value="GHO55297.1"/>
    <property type="molecule type" value="Genomic_DNA"/>
</dbReference>
<dbReference type="Proteomes" id="UP000654345">
    <property type="component" value="Unassembled WGS sequence"/>
</dbReference>
<sequence>MQMIIIASSLFVGSLTSGLTSQISILGNHWIAPAFSLIVSFLTAMVTLLKPREKGYNLQQTADAIEYEISCANKRIYSYEGLSDRQVYTKLAQEVEKLRNEQRKRQQQLEQSSEDKQTPHEN</sequence>
<evidence type="ECO:0000256" key="2">
    <source>
        <dbReference type="SAM" id="Phobius"/>
    </source>
</evidence>
<feature type="transmembrane region" description="Helical" evidence="2">
    <location>
        <begin position="30"/>
        <end position="49"/>
    </location>
</feature>
<name>A0ABQ3URH0_9CHLR</name>
<evidence type="ECO:0000256" key="1">
    <source>
        <dbReference type="SAM" id="MobiDB-lite"/>
    </source>
</evidence>
<evidence type="ECO:0000313" key="4">
    <source>
        <dbReference type="Proteomes" id="UP000654345"/>
    </source>
</evidence>
<evidence type="ECO:0000313" key="3">
    <source>
        <dbReference type="EMBL" id="GHO55297.1"/>
    </source>
</evidence>
<gene>
    <name evidence="3" type="ORF">KSB_37720</name>
</gene>
<comment type="caution">
    <text evidence="3">The sequence shown here is derived from an EMBL/GenBank/DDBJ whole genome shotgun (WGS) entry which is preliminary data.</text>
</comment>
<keyword evidence="2" id="KW-0812">Transmembrane</keyword>